<dbReference type="Pfam" id="PF01613">
    <property type="entry name" value="Flavin_Reduct"/>
    <property type="match status" value="1"/>
</dbReference>
<dbReference type="InterPro" id="IPR012349">
    <property type="entry name" value="Split_barrel_FMN-bd"/>
</dbReference>
<dbReference type="PANTHER" id="PTHR30466">
    <property type="entry name" value="FLAVIN REDUCTASE"/>
    <property type="match status" value="1"/>
</dbReference>
<keyword evidence="5" id="KW-1185">Reference proteome</keyword>
<evidence type="ECO:0000256" key="1">
    <source>
        <dbReference type="ARBA" id="ARBA00008898"/>
    </source>
</evidence>
<proteinExistence type="inferred from homology"/>
<evidence type="ECO:0000256" key="2">
    <source>
        <dbReference type="ARBA" id="ARBA00023002"/>
    </source>
</evidence>
<dbReference type="SUPFAM" id="SSF50475">
    <property type="entry name" value="FMN-binding split barrel"/>
    <property type="match status" value="1"/>
</dbReference>
<dbReference type="SMART" id="SM00903">
    <property type="entry name" value="Flavin_Reduct"/>
    <property type="match status" value="1"/>
</dbReference>
<comment type="similarity">
    <text evidence="1">Belongs to the non-flavoprotein flavin reductase family.</text>
</comment>
<dbReference type="InterPro" id="IPR002563">
    <property type="entry name" value="Flavin_Rdtase-like_dom"/>
</dbReference>
<dbReference type="InterPro" id="IPR050268">
    <property type="entry name" value="NADH-dep_flavin_reductase"/>
</dbReference>
<dbReference type="RefSeq" id="WP_306995593.1">
    <property type="nucleotide sequence ID" value="NZ_JAUSUT010000001.1"/>
</dbReference>
<protein>
    <submittedName>
        <fullName evidence="4">Flavin reductase (DIM6/NTAB) family NADH-FMN oxidoreductase RutF</fullName>
    </submittedName>
</protein>
<evidence type="ECO:0000313" key="4">
    <source>
        <dbReference type="EMBL" id="MDQ0381154.1"/>
    </source>
</evidence>
<reference evidence="4 5" key="1">
    <citation type="submission" date="2023-07" db="EMBL/GenBank/DDBJ databases">
        <title>Sequencing the genomes of 1000 actinobacteria strains.</title>
        <authorList>
            <person name="Klenk H.-P."/>
        </authorList>
    </citation>
    <scope>NUCLEOTIDE SEQUENCE [LARGE SCALE GENOMIC DNA]</scope>
    <source>
        <strain evidence="4 5">DSM 45805</strain>
    </source>
</reference>
<dbReference type="EMBL" id="JAUSUT010000001">
    <property type="protein sequence ID" value="MDQ0381154.1"/>
    <property type="molecule type" value="Genomic_DNA"/>
</dbReference>
<name>A0ABU0F0Q8_9PSEU</name>
<feature type="domain" description="Flavin reductase like" evidence="3">
    <location>
        <begin position="18"/>
        <end position="162"/>
    </location>
</feature>
<sequence length="163" mass="17503">MTRVEPPLVTPERIRHVLGRFASGVVVVTATTPDGPAGFTCQSFASLSLAPPLVVFCPSRASASWPRMRRTRWFAVNILAAHQADVSARFARSGTDKFTGTAWRPGPRGVPVLDGVCGWVSCELAAEYDGGDHTIVTGLVRELHGGDEDRSPLVYHRGAYGVS</sequence>
<dbReference type="PANTHER" id="PTHR30466:SF11">
    <property type="entry name" value="FLAVIN-DEPENDENT MONOOXYGENASE, REDUCTASE SUBUNIT HSAB"/>
    <property type="match status" value="1"/>
</dbReference>
<evidence type="ECO:0000313" key="5">
    <source>
        <dbReference type="Proteomes" id="UP001229651"/>
    </source>
</evidence>
<dbReference type="Proteomes" id="UP001229651">
    <property type="component" value="Unassembled WGS sequence"/>
</dbReference>
<comment type="caution">
    <text evidence="4">The sequence shown here is derived from an EMBL/GenBank/DDBJ whole genome shotgun (WGS) entry which is preliminary data.</text>
</comment>
<evidence type="ECO:0000259" key="3">
    <source>
        <dbReference type="SMART" id="SM00903"/>
    </source>
</evidence>
<gene>
    <name evidence="4" type="ORF">FB470_005148</name>
</gene>
<keyword evidence="2" id="KW-0560">Oxidoreductase</keyword>
<dbReference type="Gene3D" id="2.30.110.10">
    <property type="entry name" value="Electron Transport, Fmn-binding Protein, Chain A"/>
    <property type="match status" value="1"/>
</dbReference>
<accession>A0ABU0F0Q8</accession>
<organism evidence="4 5">
    <name type="scientific">Amycolatopsis thermophila</name>
    <dbReference type="NCBI Taxonomy" id="206084"/>
    <lineage>
        <taxon>Bacteria</taxon>
        <taxon>Bacillati</taxon>
        <taxon>Actinomycetota</taxon>
        <taxon>Actinomycetes</taxon>
        <taxon>Pseudonocardiales</taxon>
        <taxon>Pseudonocardiaceae</taxon>
        <taxon>Amycolatopsis</taxon>
    </lineage>
</organism>